<feature type="domain" description="Hint" evidence="6">
    <location>
        <begin position="796"/>
        <end position="840"/>
    </location>
</feature>
<name>W2TR53_NECAM</name>
<dbReference type="GO" id="GO:0048731">
    <property type="term" value="P:system development"/>
    <property type="evidence" value="ECO:0007669"/>
    <property type="project" value="UniProtKB-ARBA"/>
</dbReference>
<dbReference type="GO" id="GO:0007267">
    <property type="term" value="P:cell-cell signaling"/>
    <property type="evidence" value="ECO:0007669"/>
    <property type="project" value="InterPro"/>
</dbReference>
<dbReference type="InterPro" id="IPR006141">
    <property type="entry name" value="Intein_N"/>
</dbReference>
<dbReference type="KEGG" id="nai:NECAME_17449"/>
<dbReference type="PANTHER" id="PTHR46706">
    <property type="entry name" value="PROTEIN QUA-1-RELATED"/>
    <property type="match status" value="1"/>
</dbReference>
<dbReference type="SMART" id="SM00305">
    <property type="entry name" value="HintC"/>
    <property type="match status" value="1"/>
</dbReference>
<keyword evidence="9" id="KW-1185">Reference proteome</keyword>
<comment type="subcellular location">
    <subcellularLocation>
        <location evidence="1">Secreted</location>
        <location evidence="1">Extracellular space</location>
    </subcellularLocation>
</comment>
<dbReference type="OMA" id="WIHRESE"/>
<evidence type="ECO:0000259" key="7">
    <source>
        <dbReference type="SMART" id="SM00306"/>
    </source>
</evidence>
<organism evidence="8 9">
    <name type="scientific">Necator americanus</name>
    <name type="common">Human hookworm</name>
    <dbReference type="NCBI Taxonomy" id="51031"/>
    <lineage>
        <taxon>Eukaryota</taxon>
        <taxon>Metazoa</taxon>
        <taxon>Ecdysozoa</taxon>
        <taxon>Nematoda</taxon>
        <taxon>Chromadorea</taxon>
        <taxon>Rhabditida</taxon>
        <taxon>Rhabditina</taxon>
        <taxon>Rhabditomorpha</taxon>
        <taxon>Strongyloidea</taxon>
        <taxon>Ancylostomatidae</taxon>
        <taxon>Bunostominae</taxon>
        <taxon>Necator</taxon>
    </lineage>
</organism>
<dbReference type="InterPro" id="IPR007284">
    <property type="entry name" value="Ground-like_dom"/>
</dbReference>
<sequence length="891" mass="98795">MLTGLFRYCLCLILGTQLVYSNVNDSISTSSHQQRNITSQLTIQRTKRAATAQCSSTSSNNVAHSLVSSICCDSMIPLFIDNQLSTNDGLGSITRYDVADTTVENFLASIDSRDPLGWKQAPLAEQNEADANVPYTFTSEECCDARLNTIMRDAATRSRDTPHLGDSAKYIQRRIQLEYGLSFEVIMSTANFAVSSYYHGQSSCKIHDGNFYYVAYATPVQYDPFNIAQEDYLASTDAEEPLGSTRYTSLRGDRPDIRIEPSAGEDISIQPAVLQARALIYEGAGGAGRTSNREPEVSVSDIFTDDSDLATASVINGFNVGGNRTLGTVPSEESRGLPPGTHCDKGNKTGDKCCSGLLFETMTDAFYELSSSPQFAFASAGNIASLIQKRAQLRFDQSFEVVVSSGDFALASHGVGDQTCKYKERGFTAIAYTTPTQYDITQTAAESYYASISSRDNLGATQTSLPGQRPFHTPLQLYGEGAGAGLPVGSHCGDARSGSKCCSAPLFNVMQSSYESLINRDNFDPYNLRLIARTIQYNAEEQLQMSVEAFISTDDFAISSAYEGNEICKYRIDRYYIMAYATPVQYPIHSQIYDDTGPAIPVNCPEELDGLDGAVCCDGTIQYEMTRAIDEALQNQPEGQRSNDALATLQFLYFMAAVVVEEVVEVKMNFVQGQRADHDRRFTGACFSTDTWVTTPNGKKRMDQLKVGDFVLTANLTAVYYAPMSLWIHREPDLVTKFITIMTDYGKMLALTPRHLIFRNKCDEYYEERVYALPPNSQAVYAEELEVGDCVYLFYRTGFRQQKLQDISITQRRGVFSPLTPNGRIIVNDMLASCYSDVNEATLQTTYFSVLNSIRKRVVTWFGSWIDEKVDIPFGSGFSMELLRLIVPYVK</sequence>
<dbReference type="GO" id="GO:0016539">
    <property type="term" value="P:intein-mediated protein splicing"/>
    <property type="evidence" value="ECO:0007669"/>
    <property type="project" value="InterPro"/>
</dbReference>
<dbReference type="OrthoDB" id="5212at2759"/>
<protein>
    <submittedName>
        <fullName evidence="8">Ground-like domain protein</fullName>
    </submittedName>
</protein>
<dbReference type="STRING" id="51031.W2TR53"/>
<dbReference type="InterPro" id="IPR001767">
    <property type="entry name" value="Hedgehog_Hint"/>
</dbReference>
<dbReference type="PANTHER" id="PTHR46706:SF7">
    <property type="entry name" value="GROUNDHOG (HEDGEHOG-LIKE FAMILY)-RELATED"/>
    <property type="match status" value="1"/>
</dbReference>
<feature type="domain" description="Hint" evidence="7">
    <location>
        <begin position="684"/>
        <end position="795"/>
    </location>
</feature>
<dbReference type="PROSITE" id="PS50817">
    <property type="entry name" value="INTEIN_N_TER"/>
    <property type="match status" value="1"/>
</dbReference>
<dbReference type="GO" id="GO:0016540">
    <property type="term" value="P:protein autoprocessing"/>
    <property type="evidence" value="ECO:0007669"/>
    <property type="project" value="InterPro"/>
</dbReference>
<dbReference type="InterPro" id="IPR036844">
    <property type="entry name" value="Hint_dom_sf"/>
</dbReference>
<dbReference type="Proteomes" id="UP000053676">
    <property type="component" value="Unassembled WGS sequence"/>
</dbReference>
<keyword evidence="3 5" id="KW-0732">Signal</keyword>
<evidence type="ECO:0000259" key="6">
    <source>
        <dbReference type="SMART" id="SM00305"/>
    </source>
</evidence>
<dbReference type="Gene3D" id="2.170.16.10">
    <property type="entry name" value="Hedgehog/Intein (Hint) domain"/>
    <property type="match status" value="1"/>
</dbReference>
<evidence type="ECO:0000256" key="3">
    <source>
        <dbReference type="ARBA" id="ARBA00022729"/>
    </source>
</evidence>
<dbReference type="InterPro" id="IPR003587">
    <property type="entry name" value="Hint_dom_N"/>
</dbReference>
<dbReference type="PRINTS" id="PR00632">
    <property type="entry name" value="SONICHHOG"/>
</dbReference>
<dbReference type="EMBL" id="KI658194">
    <property type="protein sequence ID" value="ETN83517.1"/>
    <property type="molecule type" value="Genomic_DNA"/>
</dbReference>
<reference evidence="9" key="1">
    <citation type="journal article" date="2014" name="Nat. Genet.">
        <title>Genome of the human hookworm Necator americanus.</title>
        <authorList>
            <person name="Tang Y.T."/>
            <person name="Gao X."/>
            <person name="Rosa B.A."/>
            <person name="Abubucker S."/>
            <person name="Hallsworth-Pepin K."/>
            <person name="Martin J."/>
            <person name="Tyagi R."/>
            <person name="Heizer E."/>
            <person name="Zhang X."/>
            <person name="Bhonagiri-Palsikar V."/>
            <person name="Minx P."/>
            <person name="Warren W.C."/>
            <person name="Wang Q."/>
            <person name="Zhan B."/>
            <person name="Hotez P.J."/>
            <person name="Sternberg P.W."/>
            <person name="Dougall A."/>
            <person name="Gaze S.T."/>
            <person name="Mulvenna J."/>
            <person name="Sotillo J."/>
            <person name="Ranganathan S."/>
            <person name="Rabelo E.M."/>
            <person name="Wilson R.K."/>
            <person name="Felgner P.L."/>
            <person name="Bethony J."/>
            <person name="Hawdon J.M."/>
            <person name="Gasser R.B."/>
            <person name="Loukas A."/>
            <person name="Mitreva M."/>
        </authorList>
    </citation>
    <scope>NUCLEOTIDE SEQUENCE [LARGE SCALE GENOMIC DNA]</scope>
</reference>
<dbReference type="GO" id="GO:0005576">
    <property type="term" value="C:extracellular region"/>
    <property type="evidence" value="ECO:0007669"/>
    <property type="project" value="UniProtKB-SubCell"/>
</dbReference>
<dbReference type="InterPro" id="IPR052140">
    <property type="entry name" value="Dev_Signal_Hedgehog-like"/>
</dbReference>
<evidence type="ECO:0000256" key="1">
    <source>
        <dbReference type="ARBA" id="ARBA00004239"/>
    </source>
</evidence>
<proteinExistence type="predicted"/>
<dbReference type="InterPro" id="IPR003586">
    <property type="entry name" value="Hint_dom_C"/>
</dbReference>
<feature type="signal peptide" evidence="5">
    <location>
        <begin position="1"/>
        <end position="21"/>
    </location>
</feature>
<evidence type="ECO:0000313" key="9">
    <source>
        <dbReference type="Proteomes" id="UP000053676"/>
    </source>
</evidence>
<accession>W2TR53</accession>
<feature type="region of interest" description="Disordered" evidence="4">
    <location>
        <begin position="325"/>
        <end position="345"/>
    </location>
</feature>
<dbReference type="Pfam" id="PF01079">
    <property type="entry name" value="Hint"/>
    <property type="match status" value="1"/>
</dbReference>
<dbReference type="AlphaFoldDB" id="W2TR53"/>
<dbReference type="CDD" id="cd00081">
    <property type="entry name" value="Hint"/>
    <property type="match status" value="1"/>
</dbReference>
<keyword evidence="2" id="KW-0217">Developmental protein</keyword>
<dbReference type="SUPFAM" id="SSF51294">
    <property type="entry name" value="Hedgehog/intein (Hint) domain"/>
    <property type="match status" value="1"/>
</dbReference>
<dbReference type="InterPro" id="IPR001657">
    <property type="entry name" value="Hedgehog"/>
</dbReference>
<dbReference type="Pfam" id="PF04155">
    <property type="entry name" value="Ground-like"/>
    <property type="match status" value="3"/>
</dbReference>
<dbReference type="SMART" id="SM00306">
    <property type="entry name" value="HintN"/>
    <property type="match status" value="1"/>
</dbReference>
<evidence type="ECO:0000256" key="5">
    <source>
        <dbReference type="SAM" id="SignalP"/>
    </source>
</evidence>
<evidence type="ECO:0000256" key="2">
    <source>
        <dbReference type="ARBA" id="ARBA00022473"/>
    </source>
</evidence>
<evidence type="ECO:0000256" key="4">
    <source>
        <dbReference type="SAM" id="MobiDB-lite"/>
    </source>
</evidence>
<evidence type="ECO:0000313" key="8">
    <source>
        <dbReference type="EMBL" id="ETN83517.1"/>
    </source>
</evidence>
<feature type="chain" id="PRO_5004825352" evidence="5">
    <location>
        <begin position="22"/>
        <end position="891"/>
    </location>
</feature>
<gene>
    <name evidence="8" type="ORF">NECAME_17449</name>
</gene>